<dbReference type="PANTHER" id="PTHR12042:SF21">
    <property type="entry name" value="ALPHA1,4-GALACTOSYLTRANSFERASE 1-RELATED"/>
    <property type="match status" value="1"/>
</dbReference>
<dbReference type="GO" id="GO:0016020">
    <property type="term" value="C:membrane"/>
    <property type="evidence" value="ECO:0007669"/>
    <property type="project" value="GOC"/>
</dbReference>
<dbReference type="AlphaFoldDB" id="A0AAD5XP15"/>
<sequence>MGLATGTSESDVLLRVNVGRSGGGGSSSRRSSADQYLAAHDESDSTFYYSDSSASTSPLPTSRTSHRTQKGKRSSSSKSRSAVKPAILYCTIACASVLSILALLAFTSYTSGALHKIQKTVATKKLFWWDSWFHGRVSPEEIARLPKKCLNYRLSMFHGVVNVITPSESETSFSPQLHSASKQAGSKNQTTATETASSAPPTTTSIKPIFAIPKSIYFIHFNPNFTSYRYLCSIESAARMNPQHTITVLAKNVSDFERNLEPWRQAVGSTISNRVRIRRIDYSGYFQGTPLEPWWRDGRWRQSHWVAQNLGNALRLAVIYKEGGVYMDMDIISLNPLPTVTRSIAREEKVRINNAALSFPSLDPLLWALMEEFVIGWDGFAW</sequence>
<keyword evidence="3" id="KW-0472">Membrane</keyword>
<comment type="similarity">
    <text evidence="1">Belongs to the glycosyltransferase 32 family.</text>
</comment>
<evidence type="ECO:0000313" key="5">
    <source>
        <dbReference type="Proteomes" id="UP001212152"/>
    </source>
</evidence>
<dbReference type="PANTHER" id="PTHR12042">
    <property type="entry name" value="LACTOSYLCERAMIDE 4-ALPHA-GALACTOSYLTRANSFERASE ALPHA- 1,4-GALACTOSYLTRANSFERASE"/>
    <property type="match status" value="1"/>
</dbReference>
<dbReference type="EMBL" id="JADGJQ010000054">
    <property type="protein sequence ID" value="KAJ3175231.1"/>
    <property type="molecule type" value="Genomic_DNA"/>
</dbReference>
<proteinExistence type="inferred from homology"/>
<dbReference type="Proteomes" id="UP001212152">
    <property type="component" value="Unassembled WGS sequence"/>
</dbReference>
<feature type="compositionally biased region" description="Polar residues" evidence="2">
    <location>
        <begin position="45"/>
        <end position="63"/>
    </location>
</feature>
<feature type="compositionally biased region" description="Low complexity" evidence="2">
    <location>
        <begin position="190"/>
        <end position="202"/>
    </location>
</feature>
<dbReference type="InterPro" id="IPR051981">
    <property type="entry name" value="Glycosyltransf_32"/>
</dbReference>
<feature type="region of interest" description="Disordered" evidence="2">
    <location>
        <begin position="172"/>
        <end position="202"/>
    </location>
</feature>
<gene>
    <name evidence="4" type="ORF">HDU87_006313</name>
</gene>
<feature type="region of interest" description="Disordered" evidence="2">
    <location>
        <begin position="15"/>
        <end position="78"/>
    </location>
</feature>
<evidence type="ECO:0000256" key="2">
    <source>
        <dbReference type="SAM" id="MobiDB-lite"/>
    </source>
</evidence>
<name>A0AAD5XP15_9FUNG</name>
<organism evidence="4 5">
    <name type="scientific">Geranomyces variabilis</name>
    <dbReference type="NCBI Taxonomy" id="109894"/>
    <lineage>
        <taxon>Eukaryota</taxon>
        <taxon>Fungi</taxon>
        <taxon>Fungi incertae sedis</taxon>
        <taxon>Chytridiomycota</taxon>
        <taxon>Chytridiomycota incertae sedis</taxon>
        <taxon>Chytridiomycetes</taxon>
        <taxon>Spizellomycetales</taxon>
        <taxon>Powellomycetaceae</taxon>
        <taxon>Geranomyces</taxon>
    </lineage>
</organism>
<comment type="caution">
    <text evidence="4">The sequence shown here is derived from an EMBL/GenBank/DDBJ whole genome shotgun (WGS) entry which is preliminary data.</text>
</comment>
<keyword evidence="3" id="KW-1133">Transmembrane helix</keyword>
<feature type="transmembrane region" description="Helical" evidence="3">
    <location>
        <begin position="86"/>
        <end position="109"/>
    </location>
</feature>
<keyword evidence="5" id="KW-1185">Reference proteome</keyword>
<reference evidence="4" key="1">
    <citation type="submission" date="2020-05" db="EMBL/GenBank/DDBJ databases">
        <title>Phylogenomic resolution of chytrid fungi.</title>
        <authorList>
            <person name="Stajich J.E."/>
            <person name="Amses K."/>
            <person name="Simmons R."/>
            <person name="Seto K."/>
            <person name="Myers J."/>
            <person name="Bonds A."/>
            <person name="Quandt C.A."/>
            <person name="Barry K."/>
            <person name="Liu P."/>
            <person name="Grigoriev I."/>
            <person name="Longcore J.E."/>
            <person name="James T.Y."/>
        </authorList>
    </citation>
    <scope>NUCLEOTIDE SEQUENCE</scope>
    <source>
        <strain evidence="4">JEL0379</strain>
    </source>
</reference>
<dbReference type="GO" id="GO:0016758">
    <property type="term" value="F:hexosyltransferase activity"/>
    <property type="evidence" value="ECO:0007669"/>
    <property type="project" value="TreeGrafter"/>
</dbReference>
<keyword evidence="3" id="KW-0812">Transmembrane</keyword>
<feature type="compositionally biased region" description="Polar residues" evidence="2">
    <location>
        <begin position="172"/>
        <end position="189"/>
    </location>
</feature>
<dbReference type="Pfam" id="PF04488">
    <property type="entry name" value="Gly_transf_sug"/>
    <property type="match status" value="1"/>
</dbReference>
<dbReference type="InterPro" id="IPR007577">
    <property type="entry name" value="GlycoTrfase_DXD_sugar-bd_CS"/>
</dbReference>
<evidence type="ECO:0000313" key="4">
    <source>
        <dbReference type="EMBL" id="KAJ3175231.1"/>
    </source>
</evidence>
<protein>
    <submittedName>
        <fullName evidence="4">Uncharacterized protein</fullName>
    </submittedName>
</protein>
<evidence type="ECO:0000256" key="3">
    <source>
        <dbReference type="SAM" id="Phobius"/>
    </source>
</evidence>
<dbReference type="SUPFAM" id="SSF53448">
    <property type="entry name" value="Nucleotide-diphospho-sugar transferases"/>
    <property type="match status" value="1"/>
</dbReference>
<feature type="compositionally biased region" description="Basic residues" evidence="2">
    <location>
        <begin position="64"/>
        <end position="75"/>
    </location>
</feature>
<accession>A0AAD5XP15</accession>
<dbReference type="Gene3D" id="3.90.550.20">
    <property type="match status" value="1"/>
</dbReference>
<evidence type="ECO:0000256" key="1">
    <source>
        <dbReference type="ARBA" id="ARBA00009003"/>
    </source>
</evidence>
<dbReference type="GO" id="GO:0006688">
    <property type="term" value="P:glycosphingolipid biosynthetic process"/>
    <property type="evidence" value="ECO:0007669"/>
    <property type="project" value="TreeGrafter"/>
</dbReference>
<dbReference type="InterPro" id="IPR029044">
    <property type="entry name" value="Nucleotide-diphossugar_trans"/>
</dbReference>